<feature type="transmembrane region" description="Helical" evidence="6">
    <location>
        <begin position="99"/>
        <end position="123"/>
    </location>
</feature>
<dbReference type="PANTHER" id="PTHR48022:SF64">
    <property type="entry name" value="MAJOR FACILITATOR SUPERFAMILY (MFS) PROFILE DOMAIN-CONTAINING PROTEIN"/>
    <property type="match status" value="1"/>
</dbReference>
<sequence length="291" mass="32178">MHPSVTFGLVLLAAILNIANLSYDASLINNPNSVPAYFEHFNLNSGLVGLNVAIVNAGSIVSEGVFAAGRFLLGFSLTIAATASPTWVMELAHPKTRGIWVGILMSSLPFIGLVVSSILLGIYRFTSNWQWRGPVLGELLTPLMAIAILPLTPESPRWLIYRDRKDEKAFEILAYLHANGSTNDLLVQAELNEISNALEYEKEHEGPWKSLWTPLPNLRRCLIEILVNIFFQISGSSTIIYFLTIIIANTGIRNLKDQLLINFGICIWNTVAVIAGGFFIEKIGRKTTPRK</sequence>
<keyword evidence="7" id="KW-0732">Signal</keyword>
<evidence type="ECO:0000313" key="9">
    <source>
        <dbReference type="EMBL" id="KAF4311862.1"/>
    </source>
</evidence>
<dbReference type="GO" id="GO:0016020">
    <property type="term" value="C:membrane"/>
    <property type="evidence" value="ECO:0007669"/>
    <property type="project" value="UniProtKB-SubCell"/>
</dbReference>
<keyword evidence="5 6" id="KW-0472">Membrane</keyword>
<accession>A0A8H4NE57</accession>
<name>A0A8H4NE57_9PEZI</name>
<evidence type="ECO:0000256" key="3">
    <source>
        <dbReference type="ARBA" id="ARBA00022692"/>
    </source>
</evidence>
<keyword evidence="10" id="KW-1185">Reference proteome</keyword>
<feature type="signal peptide" evidence="7">
    <location>
        <begin position="1"/>
        <end position="21"/>
    </location>
</feature>
<evidence type="ECO:0000256" key="2">
    <source>
        <dbReference type="ARBA" id="ARBA00010992"/>
    </source>
</evidence>
<dbReference type="OrthoDB" id="3943469at2759"/>
<keyword evidence="3 6" id="KW-0812">Transmembrane</keyword>
<dbReference type="InterPro" id="IPR005828">
    <property type="entry name" value="MFS_sugar_transport-like"/>
</dbReference>
<dbReference type="Proteomes" id="UP000572817">
    <property type="component" value="Unassembled WGS sequence"/>
</dbReference>
<dbReference type="GO" id="GO:0005351">
    <property type="term" value="F:carbohydrate:proton symporter activity"/>
    <property type="evidence" value="ECO:0007669"/>
    <property type="project" value="TreeGrafter"/>
</dbReference>
<dbReference type="Gene3D" id="1.20.1250.20">
    <property type="entry name" value="MFS general substrate transporter like domains"/>
    <property type="match status" value="1"/>
</dbReference>
<feature type="chain" id="PRO_5034316754" description="Major facilitator superfamily (MFS) profile domain-containing protein" evidence="7">
    <location>
        <begin position="22"/>
        <end position="291"/>
    </location>
</feature>
<dbReference type="PROSITE" id="PS50850">
    <property type="entry name" value="MFS"/>
    <property type="match status" value="1"/>
</dbReference>
<comment type="subcellular location">
    <subcellularLocation>
        <location evidence="1">Membrane</location>
        <topology evidence="1">Multi-pass membrane protein</topology>
    </subcellularLocation>
</comment>
<feature type="transmembrane region" description="Helical" evidence="6">
    <location>
        <begin position="259"/>
        <end position="280"/>
    </location>
</feature>
<dbReference type="PANTHER" id="PTHR48022">
    <property type="entry name" value="PLASTIDIC GLUCOSE TRANSPORTER 4"/>
    <property type="match status" value="1"/>
</dbReference>
<evidence type="ECO:0000259" key="8">
    <source>
        <dbReference type="PROSITE" id="PS50850"/>
    </source>
</evidence>
<dbReference type="Pfam" id="PF00083">
    <property type="entry name" value="Sugar_tr"/>
    <property type="match status" value="1"/>
</dbReference>
<feature type="domain" description="Major facilitator superfamily (MFS) profile" evidence="8">
    <location>
        <begin position="1"/>
        <end position="291"/>
    </location>
</feature>
<comment type="caution">
    <text evidence="9">The sequence shown here is derived from an EMBL/GenBank/DDBJ whole genome shotgun (WGS) entry which is preliminary data.</text>
</comment>
<dbReference type="InterPro" id="IPR036259">
    <property type="entry name" value="MFS_trans_sf"/>
</dbReference>
<feature type="transmembrane region" description="Helical" evidence="6">
    <location>
        <begin position="71"/>
        <end position="92"/>
    </location>
</feature>
<feature type="transmembrane region" description="Helical" evidence="6">
    <location>
        <begin position="225"/>
        <end position="247"/>
    </location>
</feature>
<keyword evidence="4 6" id="KW-1133">Transmembrane helix</keyword>
<evidence type="ECO:0000256" key="1">
    <source>
        <dbReference type="ARBA" id="ARBA00004141"/>
    </source>
</evidence>
<evidence type="ECO:0000256" key="7">
    <source>
        <dbReference type="SAM" id="SignalP"/>
    </source>
</evidence>
<organism evidence="9 10">
    <name type="scientific">Botryosphaeria dothidea</name>
    <dbReference type="NCBI Taxonomy" id="55169"/>
    <lineage>
        <taxon>Eukaryota</taxon>
        <taxon>Fungi</taxon>
        <taxon>Dikarya</taxon>
        <taxon>Ascomycota</taxon>
        <taxon>Pezizomycotina</taxon>
        <taxon>Dothideomycetes</taxon>
        <taxon>Dothideomycetes incertae sedis</taxon>
        <taxon>Botryosphaeriales</taxon>
        <taxon>Botryosphaeriaceae</taxon>
        <taxon>Botryosphaeria</taxon>
    </lineage>
</organism>
<evidence type="ECO:0000313" key="10">
    <source>
        <dbReference type="Proteomes" id="UP000572817"/>
    </source>
</evidence>
<dbReference type="SUPFAM" id="SSF103473">
    <property type="entry name" value="MFS general substrate transporter"/>
    <property type="match status" value="1"/>
</dbReference>
<protein>
    <recommendedName>
        <fullName evidence="8">Major facilitator superfamily (MFS) profile domain-containing protein</fullName>
    </recommendedName>
</protein>
<dbReference type="EMBL" id="WWBZ02000008">
    <property type="protein sequence ID" value="KAF4311862.1"/>
    <property type="molecule type" value="Genomic_DNA"/>
</dbReference>
<comment type="similarity">
    <text evidence="2">Belongs to the major facilitator superfamily. Sugar transporter (TC 2.A.1.1) family.</text>
</comment>
<gene>
    <name evidence="9" type="ORF">GTA08_BOTSDO12531</name>
</gene>
<evidence type="ECO:0000256" key="5">
    <source>
        <dbReference type="ARBA" id="ARBA00023136"/>
    </source>
</evidence>
<reference evidence="9" key="1">
    <citation type="submission" date="2020-04" db="EMBL/GenBank/DDBJ databases">
        <title>Genome Assembly and Annotation of Botryosphaeria dothidea sdau 11-99, a Latent Pathogen of Apple Fruit Ring Rot in China.</title>
        <authorList>
            <person name="Yu C."/>
            <person name="Diao Y."/>
            <person name="Lu Q."/>
            <person name="Zhao J."/>
            <person name="Cui S."/>
            <person name="Peng C."/>
            <person name="He B."/>
            <person name="Liu H."/>
        </authorList>
    </citation>
    <scope>NUCLEOTIDE SEQUENCE [LARGE SCALE GENOMIC DNA]</scope>
    <source>
        <strain evidence="9">Sdau11-99</strain>
    </source>
</reference>
<evidence type="ECO:0000256" key="4">
    <source>
        <dbReference type="ARBA" id="ARBA00022989"/>
    </source>
</evidence>
<dbReference type="AlphaFoldDB" id="A0A8H4NE57"/>
<dbReference type="InterPro" id="IPR020846">
    <property type="entry name" value="MFS_dom"/>
</dbReference>
<dbReference type="InterPro" id="IPR050360">
    <property type="entry name" value="MFS_Sugar_Transporters"/>
</dbReference>
<evidence type="ECO:0000256" key="6">
    <source>
        <dbReference type="SAM" id="Phobius"/>
    </source>
</evidence>
<proteinExistence type="inferred from homology"/>